<dbReference type="Pfam" id="PF08294">
    <property type="entry name" value="TIM21"/>
    <property type="match status" value="1"/>
</dbReference>
<evidence type="ECO:0000256" key="7">
    <source>
        <dbReference type="ARBA" id="ARBA00023136"/>
    </source>
</evidence>
<dbReference type="AlphaFoldDB" id="A0A0B1TT42"/>
<organism evidence="10 11">
    <name type="scientific">Oesophagostomum dentatum</name>
    <name type="common">Nodular worm</name>
    <dbReference type="NCBI Taxonomy" id="61180"/>
    <lineage>
        <taxon>Eukaryota</taxon>
        <taxon>Metazoa</taxon>
        <taxon>Ecdysozoa</taxon>
        <taxon>Nematoda</taxon>
        <taxon>Chromadorea</taxon>
        <taxon>Rhabditida</taxon>
        <taxon>Rhabditina</taxon>
        <taxon>Rhabditomorpha</taxon>
        <taxon>Strongyloidea</taxon>
        <taxon>Strongylidae</taxon>
        <taxon>Oesophagostomum</taxon>
    </lineage>
</organism>
<comment type="subunit">
    <text evidence="8">Component of the TIM23 complex.</text>
</comment>
<proteinExistence type="inferred from homology"/>
<keyword evidence="8" id="KW-0811">Translocation</keyword>
<evidence type="ECO:0000256" key="2">
    <source>
        <dbReference type="ARBA" id="ARBA00010867"/>
    </source>
</evidence>
<sequence length="369" mass="41651">MTSALLLRLSTTGRSHVFYLTRIAYSSRGGNLFDTSYCRHVFGFRHFSDKTGKTTRETTKLAEKKEEKQTGLQRSILEEVLIKEKQKPTTFTGKVAEKASNTFLYAAVAAAVGMLGVFVYLLAGEFFAEDSPQKIYSSALALVREDGRCQDLFGPKIAGFGEETSRGRRRHVAHHKYEKDGRQRIRVLFHLKMEDDGFKVVRSRKGKSRLKKLGYEPAQRIAGSLEDIRQVISKADSQIKESGLSSWIITKLKCIVKSRRLSHIYVVGNGHFDASWEPGAHQLALVREICREFRAEIIFQEPCLSSAEREWLCEQERTTVRDASDVSLEDLVEGSDNVQLVVLIHGLHSLLNDLKEEGAESDFSAITNF</sequence>
<name>A0A0B1TT42_OESDE</name>
<keyword evidence="11" id="KW-1185">Reference proteome</keyword>
<dbReference type="Pfam" id="PF07985">
    <property type="entry name" value="SRR1"/>
    <property type="match status" value="1"/>
</dbReference>
<dbReference type="PANTHER" id="PTHR13032">
    <property type="entry name" value="MITOCHONDRIAL IMPORT INNER MEMBRANE TRANSLOCASE SUBUNIT TIM21"/>
    <property type="match status" value="1"/>
</dbReference>
<feature type="transmembrane region" description="Helical" evidence="8">
    <location>
        <begin position="103"/>
        <end position="123"/>
    </location>
</feature>
<gene>
    <name evidence="10" type="ORF">OESDEN_00721</name>
</gene>
<accession>A0A0B1TT42</accession>
<evidence type="ECO:0000313" key="11">
    <source>
        <dbReference type="Proteomes" id="UP000053660"/>
    </source>
</evidence>
<dbReference type="GO" id="GO:0030150">
    <property type="term" value="P:protein import into mitochondrial matrix"/>
    <property type="evidence" value="ECO:0007669"/>
    <property type="project" value="UniProtKB-UniRule"/>
</dbReference>
<dbReference type="EMBL" id="KN549228">
    <property type="protein sequence ID" value="KHJ99296.1"/>
    <property type="molecule type" value="Genomic_DNA"/>
</dbReference>
<feature type="domain" description="SRR1-like" evidence="9">
    <location>
        <begin position="256"/>
        <end position="354"/>
    </location>
</feature>
<evidence type="ECO:0000313" key="10">
    <source>
        <dbReference type="EMBL" id="KHJ99296.1"/>
    </source>
</evidence>
<keyword evidence="6 8" id="KW-0496">Mitochondrion</keyword>
<evidence type="ECO:0000256" key="5">
    <source>
        <dbReference type="ARBA" id="ARBA00022989"/>
    </source>
</evidence>
<evidence type="ECO:0000256" key="6">
    <source>
        <dbReference type="ARBA" id="ARBA00023128"/>
    </source>
</evidence>
<dbReference type="OrthoDB" id="436405at2759"/>
<keyword evidence="4" id="KW-0809">Transit peptide</keyword>
<protein>
    <recommendedName>
        <fullName evidence="8">Mitochondrial import inner membrane translocase subunit Tim21</fullName>
    </recommendedName>
</protein>
<evidence type="ECO:0000256" key="8">
    <source>
        <dbReference type="RuleBase" id="RU367142"/>
    </source>
</evidence>
<evidence type="ECO:0000256" key="3">
    <source>
        <dbReference type="ARBA" id="ARBA00022692"/>
    </source>
</evidence>
<dbReference type="InterPro" id="IPR013261">
    <property type="entry name" value="Tim21"/>
</dbReference>
<dbReference type="Proteomes" id="UP000053660">
    <property type="component" value="Unassembled WGS sequence"/>
</dbReference>
<dbReference type="InterPro" id="IPR038552">
    <property type="entry name" value="Tim21_IMS_sf"/>
</dbReference>
<dbReference type="PANTHER" id="PTHR13032:SF6">
    <property type="entry name" value="MITOCHONDRIAL IMPORT INNER MEMBRANE TRANSLOCASE SUBUNIT TIM21"/>
    <property type="match status" value="1"/>
</dbReference>
<evidence type="ECO:0000256" key="4">
    <source>
        <dbReference type="ARBA" id="ARBA00022946"/>
    </source>
</evidence>
<comment type="similarity">
    <text evidence="2 8">Belongs to the TIM21 family.</text>
</comment>
<feature type="non-terminal residue" evidence="10">
    <location>
        <position position="369"/>
    </location>
</feature>
<keyword evidence="3 8" id="KW-0812">Transmembrane</keyword>
<keyword evidence="7 8" id="KW-0472">Membrane</keyword>
<comment type="subcellular location">
    <subcellularLocation>
        <location evidence="8">Mitochondrion inner membrane</location>
        <topology evidence="8">Single-pass membrane protein</topology>
    </subcellularLocation>
    <subcellularLocation>
        <location evidence="1">Mitochondrion membrane</location>
        <topology evidence="1">Single-pass membrane protein</topology>
    </subcellularLocation>
</comment>
<keyword evidence="8" id="KW-0999">Mitochondrion inner membrane</keyword>
<keyword evidence="8" id="KW-0813">Transport</keyword>
<reference evidence="10 11" key="1">
    <citation type="submission" date="2014-03" db="EMBL/GenBank/DDBJ databases">
        <title>Draft genome of the hookworm Oesophagostomum dentatum.</title>
        <authorList>
            <person name="Mitreva M."/>
        </authorList>
    </citation>
    <scope>NUCLEOTIDE SEQUENCE [LARGE SCALE GENOMIC DNA]</scope>
    <source>
        <strain evidence="10 11">OD-Hann</strain>
    </source>
</reference>
<keyword evidence="5 8" id="KW-1133">Transmembrane helix</keyword>
<dbReference type="Gene3D" id="3.10.450.320">
    <property type="entry name" value="Mitochondrial import inner membrane translocase subunit Tim21"/>
    <property type="match status" value="1"/>
</dbReference>
<keyword evidence="8" id="KW-0653">Protein transport</keyword>
<evidence type="ECO:0000259" key="9">
    <source>
        <dbReference type="Pfam" id="PF07985"/>
    </source>
</evidence>
<comment type="function">
    <text evidence="8">Essential component of the TIM23 complex, a complex that mediates the translocation of transit peptide-containing proteins across the mitochondrial inner membrane.</text>
</comment>
<evidence type="ECO:0000256" key="1">
    <source>
        <dbReference type="ARBA" id="ARBA00004304"/>
    </source>
</evidence>
<dbReference type="InterPro" id="IPR012942">
    <property type="entry name" value="SRR1-like"/>
</dbReference>
<dbReference type="GO" id="GO:0005744">
    <property type="term" value="C:TIM23 mitochondrial import inner membrane translocase complex"/>
    <property type="evidence" value="ECO:0007669"/>
    <property type="project" value="UniProtKB-UniRule"/>
</dbReference>